<feature type="region of interest" description="Disordered" evidence="1">
    <location>
        <begin position="148"/>
        <end position="177"/>
    </location>
</feature>
<protein>
    <submittedName>
        <fullName evidence="2">Uncharacterized protein</fullName>
    </submittedName>
</protein>
<dbReference type="Proteomes" id="UP000035720">
    <property type="component" value="Unassembled WGS sequence"/>
</dbReference>
<evidence type="ECO:0000313" key="3">
    <source>
        <dbReference type="Proteomes" id="UP000035720"/>
    </source>
</evidence>
<evidence type="ECO:0000313" key="2">
    <source>
        <dbReference type="EMBL" id="CCI52332.1"/>
    </source>
</evidence>
<evidence type="ECO:0000256" key="1">
    <source>
        <dbReference type="SAM" id="MobiDB-lite"/>
    </source>
</evidence>
<feature type="compositionally biased region" description="Basic residues" evidence="1">
    <location>
        <begin position="167"/>
        <end position="177"/>
    </location>
</feature>
<dbReference type="RefSeq" id="WP_048544707.1">
    <property type="nucleotide sequence ID" value="NZ_HF571038.1"/>
</dbReference>
<reference evidence="2 3" key="1">
    <citation type="journal article" date="2013" name="ISME J.">
        <title>A metabolic model for members of the genus Tetrasphaera involved in enhanced biological phosphorus removal.</title>
        <authorList>
            <person name="Kristiansen R."/>
            <person name="Nguyen H.T.T."/>
            <person name="Saunders A.M."/>
            <person name="Nielsen J.L."/>
            <person name="Wimmer R."/>
            <person name="Le V.Q."/>
            <person name="McIlroy S.J."/>
            <person name="Petrovski S."/>
            <person name="Seviour R.J."/>
            <person name="Calteau A."/>
            <person name="Nielsen K.L."/>
            <person name="Nielsen P.H."/>
        </authorList>
    </citation>
    <scope>NUCLEOTIDE SEQUENCE [LARGE SCALE GENOMIC DNA]</scope>
    <source>
        <strain evidence="2 3">Ben 74</strain>
    </source>
</reference>
<dbReference type="AlphaFoldDB" id="A0A077MBV1"/>
<sequence>MGGDVFGINTRNGDIHAPWVGASAGLYQDGASAVAGLVILAEQGRAYALTGRYDGTDAVPKYTSSGLYQATFSEGAWSTWTLVETTEVIRTCPQGPNMRIFGHVMAHERTVGDTDSLLIATYDGKLMRVAVPIHEASTPPGLYRLPLKPDTYAPEGPPVHVHGPGGRQRRHLRDHHQ</sequence>
<keyword evidence="3" id="KW-1185">Reference proteome</keyword>
<proteinExistence type="predicted"/>
<name>A0A077MBV1_9MICO</name>
<accession>A0A077MBV1</accession>
<dbReference type="EMBL" id="CAJC01000068">
    <property type="protein sequence ID" value="CCI52332.1"/>
    <property type="molecule type" value="Genomic_DNA"/>
</dbReference>
<comment type="caution">
    <text evidence="2">The sequence shown here is derived from an EMBL/GenBank/DDBJ whole genome shotgun (WGS) entry which is preliminary data.</text>
</comment>
<organism evidence="2 3">
    <name type="scientific">Nostocoides jenkinsii Ben 74</name>
    <dbReference type="NCBI Taxonomy" id="1193518"/>
    <lineage>
        <taxon>Bacteria</taxon>
        <taxon>Bacillati</taxon>
        <taxon>Actinomycetota</taxon>
        <taxon>Actinomycetes</taxon>
        <taxon>Micrococcales</taxon>
        <taxon>Intrasporangiaceae</taxon>
        <taxon>Nostocoides</taxon>
    </lineage>
</organism>
<gene>
    <name evidence="2" type="ORF">BN13_160014</name>
</gene>